<dbReference type="AlphaFoldDB" id="Q22GW9"/>
<feature type="coiled-coil region" evidence="2">
    <location>
        <begin position="718"/>
        <end position="752"/>
    </location>
</feature>
<protein>
    <submittedName>
        <fullName evidence="5">Polypyrimidine tract-binding protein</fullName>
    </submittedName>
</protein>
<feature type="region of interest" description="Disordered" evidence="3">
    <location>
        <begin position="306"/>
        <end position="341"/>
    </location>
</feature>
<evidence type="ECO:0000313" key="5">
    <source>
        <dbReference type="EMBL" id="EAR84555.1"/>
    </source>
</evidence>
<dbReference type="InterPro" id="IPR000504">
    <property type="entry name" value="RRM_dom"/>
</dbReference>
<dbReference type="GeneID" id="7823659"/>
<dbReference type="Pfam" id="PF13893">
    <property type="entry name" value="RRM_5"/>
    <property type="match status" value="3"/>
</dbReference>
<evidence type="ECO:0000256" key="2">
    <source>
        <dbReference type="SAM" id="Coils"/>
    </source>
</evidence>
<dbReference type="Gene3D" id="3.30.70.330">
    <property type="match status" value="3"/>
</dbReference>
<organism evidence="5 6">
    <name type="scientific">Tetrahymena thermophila (strain SB210)</name>
    <dbReference type="NCBI Taxonomy" id="312017"/>
    <lineage>
        <taxon>Eukaryota</taxon>
        <taxon>Sar</taxon>
        <taxon>Alveolata</taxon>
        <taxon>Ciliophora</taxon>
        <taxon>Intramacronucleata</taxon>
        <taxon>Oligohymenophorea</taxon>
        <taxon>Hymenostomatida</taxon>
        <taxon>Tetrahymenina</taxon>
        <taxon>Tetrahymenidae</taxon>
        <taxon>Tetrahymena</taxon>
    </lineage>
</organism>
<dbReference type="eggNOG" id="KOG1190">
    <property type="taxonomic scope" value="Eukaryota"/>
</dbReference>
<dbReference type="HOGENOM" id="CLU_342124_0_0_1"/>
<keyword evidence="6" id="KW-1185">Reference proteome</keyword>
<dbReference type="InterPro" id="IPR035979">
    <property type="entry name" value="RBD_domain_sf"/>
</dbReference>
<reference evidence="6" key="1">
    <citation type="journal article" date="2006" name="PLoS Biol.">
        <title>Macronuclear genome sequence of the ciliate Tetrahymena thermophila, a model eukaryote.</title>
        <authorList>
            <person name="Eisen J.A."/>
            <person name="Coyne R.S."/>
            <person name="Wu M."/>
            <person name="Wu D."/>
            <person name="Thiagarajan M."/>
            <person name="Wortman J.R."/>
            <person name="Badger J.H."/>
            <person name="Ren Q."/>
            <person name="Amedeo P."/>
            <person name="Jones K.M."/>
            <person name="Tallon L.J."/>
            <person name="Delcher A.L."/>
            <person name="Salzberg S.L."/>
            <person name="Silva J.C."/>
            <person name="Haas B.J."/>
            <person name="Majoros W.H."/>
            <person name="Farzad M."/>
            <person name="Carlton J.M."/>
            <person name="Smith R.K. Jr."/>
            <person name="Garg J."/>
            <person name="Pearlman R.E."/>
            <person name="Karrer K.M."/>
            <person name="Sun L."/>
            <person name="Manning G."/>
            <person name="Elde N.C."/>
            <person name="Turkewitz A.P."/>
            <person name="Asai D.J."/>
            <person name="Wilkes D.E."/>
            <person name="Wang Y."/>
            <person name="Cai H."/>
            <person name="Collins K."/>
            <person name="Stewart B.A."/>
            <person name="Lee S.R."/>
            <person name="Wilamowska K."/>
            <person name="Weinberg Z."/>
            <person name="Ruzzo W.L."/>
            <person name="Wloga D."/>
            <person name="Gaertig J."/>
            <person name="Frankel J."/>
            <person name="Tsao C.-C."/>
            <person name="Gorovsky M.A."/>
            <person name="Keeling P.J."/>
            <person name="Waller R.F."/>
            <person name="Patron N.J."/>
            <person name="Cherry J.M."/>
            <person name="Stover N.A."/>
            <person name="Krieger C.J."/>
            <person name="del Toro C."/>
            <person name="Ryder H.F."/>
            <person name="Williamson S.C."/>
            <person name="Barbeau R.A."/>
            <person name="Hamilton E.P."/>
            <person name="Orias E."/>
        </authorList>
    </citation>
    <scope>NUCLEOTIDE SEQUENCE [LARGE SCALE GENOMIC DNA]</scope>
    <source>
        <strain evidence="6">SB210</strain>
    </source>
</reference>
<sequence>MSQANKLQKSQPVQIQQHLNGNQAKQSLSSVMQQQQQKISAQEQSLKNEDQAMHRTHMKANTIENLSPVLLVIFNTNEAKTNQDLFDMFSSYVRVIRVLIFERKENNTKCFVEMMTQSEATYVKNQISFQKTKNLLKNLQVYYAQISTIDLQNHYSEGQDFTSFYATHPNFTCQYIQETQQYSQNPILQNSTINPKLSSQAAFQNSFLNPGKNNVQQSINSPSAFYNNYNPNNQSFAGPANNKTAGFGAPYVNSQQFLPNHVPAEMDNNFDQSHFLDGQIRPSSISSIDYQMQSNLHLSQYNHTSIHPHSQYTTNGGNSGNLTSRHTIHGNPNMQPNNTPFESKIYYTTQQPQQQQNINQRNTMSQQLYRDLQKKEQVLSHHINQNMQQNMQKSALLLSPYFNVTPGINKPEMINNPPPISLNSSTNRSPSSTSYSINNNNLNNANQIQYDSDVDENVQVSQPSAFRTKYRDVQFFNGNSSNVGYLEDVDLQQQQMGADQEAKKVLFVRHLDFPDLKISMLYNLFSNYGNIVKIIFMKQKRQALIEFEETSQATAAKENLNNLPYYNAQIKIDYSKYDQIDLQKKKLHSGENNEQEQVLQIPQQCFRYKNKKGIPQYAPKSTLHVSNIKKEFFDYNLIQDFFSSSGAKIKMLKLIPNEKKQMCLIQFETLDDALRVISTFHDTPFHGRNLCISFTKSANSIQQAPGQQNNINTNFSSSNNMSNNLEQQQQILMKQQQQMQNQQYNINILNQNQLLIQQQQYQNPQYGQNNTFQINNFANNNNNTHGLAAQQSTLFGYDLSDNNYHQYYDEYNDSDEDPQVTNSIQNLGI</sequence>
<name>Q22GW9_TETTS</name>
<dbReference type="RefSeq" id="XP_001032218.1">
    <property type="nucleotide sequence ID" value="XM_001032218.1"/>
</dbReference>
<dbReference type="STRING" id="312017.Q22GW9"/>
<dbReference type="InParanoid" id="Q22GW9"/>
<evidence type="ECO:0000313" key="6">
    <source>
        <dbReference type="Proteomes" id="UP000009168"/>
    </source>
</evidence>
<gene>
    <name evidence="5" type="ORF">TTHERM_00655870</name>
</gene>
<dbReference type="PROSITE" id="PS50102">
    <property type="entry name" value="RRM"/>
    <property type="match status" value="2"/>
</dbReference>
<feature type="domain" description="RRM" evidence="4">
    <location>
        <begin position="504"/>
        <end position="577"/>
    </location>
</feature>
<dbReference type="InterPro" id="IPR012677">
    <property type="entry name" value="Nucleotide-bd_a/b_plait_sf"/>
</dbReference>
<proteinExistence type="predicted"/>
<keyword evidence="2" id="KW-0175">Coiled coil</keyword>
<feature type="compositionally biased region" description="Low complexity" evidence="3">
    <location>
        <begin position="26"/>
        <end position="45"/>
    </location>
</feature>
<dbReference type="SMART" id="SM00360">
    <property type="entry name" value="RRM"/>
    <property type="match status" value="2"/>
</dbReference>
<evidence type="ECO:0000256" key="1">
    <source>
        <dbReference type="PROSITE-ProRule" id="PRU00176"/>
    </source>
</evidence>
<feature type="compositionally biased region" description="Low complexity" evidence="3">
    <location>
        <begin position="421"/>
        <end position="443"/>
    </location>
</feature>
<feature type="region of interest" description="Disordered" evidence="3">
    <location>
        <begin position="413"/>
        <end position="443"/>
    </location>
</feature>
<dbReference type="OrthoDB" id="296632at2759"/>
<dbReference type="CDD" id="cd00590">
    <property type="entry name" value="RRM_SF"/>
    <property type="match status" value="2"/>
</dbReference>
<dbReference type="KEGG" id="tet:TTHERM_00655870"/>
<evidence type="ECO:0000256" key="3">
    <source>
        <dbReference type="SAM" id="MobiDB-lite"/>
    </source>
</evidence>
<accession>Q22GW9</accession>
<dbReference type="SUPFAM" id="SSF54928">
    <property type="entry name" value="RNA-binding domain, RBD"/>
    <property type="match status" value="3"/>
</dbReference>
<dbReference type="PANTHER" id="PTHR15592">
    <property type="entry name" value="MATRIN 3/NUCLEAR PROTEIN 220-RELATED"/>
    <property type="match status" value="1"/>
</dbReference>
<feature type="region of interest" description="Disordered" evidence="3">
    <location>
        <begin position="24"/>
        <end position="48"/>
    </location>
</feature>
<feature type="domain" description="RRM" evidence="4">
    <location>
        <begin position="621"/>
        <end position="697"/>
    </location>
</feature>
<dbReference type="Proteomes" id="UP000009168">
    <property type="component" value="Unassembled WGS sequence"/>
</dbReference>
<keyword evidence="1" id="KW-0694">RNA-binding</keyword>
<dbReference type="EMBL" id="GG662502">
    <property type="protein sequence ID" value="EAR84555.1"/>
    <property type="molecule type" value="Genomic_DNA"/>
</dbReference>
<dbReference type="GO" id="GO:0003723">
    <property type="term" value="F:RNA binding"/>
    <property type="evidence" value="ECO:0007669"/>
    <property type="project" value="UniProtKB-UniRule"/>
</dbReference>
<evidence type="ECO:0000259" key="4">
    <source>
        <dbReference type="PROSITE" id="PS50102"/>
    </source>
</evidence>